<keyword evidence="1" id="KW-0805">Transcription regulation</keyword>
<sequence length="253" mass="28524">METNWTKLLEFINFPGTDTLFEQRELLFQRVPYEMEKTLYRFITDGKPKEMLAFYQRMILETPALKVAVGRTSRNRLMQLKYAAVSAVALACRAAIEGGAIESCAYAKSDEAIVAIDEAKGIPDVLRLEVQMVYDYAQMVQETKSLQNCSAAVRACVDYITVHSHGVIKLEELSDGTGYTKEYLAKLFKKEMGISTSDYILKVRIDEAKDLLNAGHSCGEVTHLLGFSSQSYFIRQFKKVTGMTPKLFVHVNS</sequence>
<dbReference type="SUPFAM" id="SSF46689">
    <property type="entry name" value="Homeodomain-like"/>
    <property type="match status" value="2"/>
</dbReference>
<protein>
    <submittedName>
        <fullName evidence="5">HTH-type transcriptional activator RhaR</fullName>
    </submittedName>
</protein>
<organism evidence="5">
    <name type="scientific">bioreactor metagenome</name>
    <dbReference type="NCBI Taxonomy" id="1076179"/>
    <lineage>
        <taxon>unclassified sequences</taxon>
        <taxon>metagenomes</taxon>
        <taxon>ecological metagenomes</taxon>
    </lineage>
</organism>
<evidence type="ECO:0000256" key="2">
    <source>
        <dbReference type="ARBA" id="ARBA00023125"/>
    </source>
</evidence>
<evidence type="ECO:0000313" key="5">
    <source>
        <dbReference type="EMBL" id="MPM15289.1"/>
    </source>
</evidence>
<dbReference type="AlphaFoldDB" id="A0A644XGQ4"/>
<name>A0A644XGQ4_9ZZZZ</name>
<feature type="domain" description="HTH araC/xylS-type" evidence="4">
    <location>
        <begin position="154"/>
        <end position="251"/>
    </location>
</feature>
<dbReference type="GO" id="GO:0003700">
    <property type="term" value="F:DNA-binding transcription factor activity"/>
    <property type="evidence" value="ECO:0007669"/>
    <property type="project" value="InterPro"/>
</dbReference>
<keyword evidence="3" id="KW-0804">Transcription</keyword>
<dbReference type="InterPro" id="IPR018060">
    <property type="entry name" value="HTH_AraC"/>
</dbReference>
<comment type="caution">
    <text evidence="5">The sequence shown here is derived from an EMBL/GenBank/DDBJ whole genome shotgun (WGS) entry which is preliminary data.</text>
</comment>
<keyword evidence="2" id="KW-0238">DNA-binding</keyword>
<reference evidence="5" key="1">
    <citation type="submission" date="2019-08" db="EMBL/GenBank/DDBJ databases">
        <authorList>
            <person name="Kucharzyk K."/>
            <person name="Murdoch R.W."/>
            <person name="Higgins S."/>
            <person name="Loffler F."/>
        </authorList>
    </citation>
    <scope>NUCLEOTIDE SEQUENCE</scope>
</reference>
<accession>A0A644XGQ4</accession>
<evidence type="ECO:0000259" key="4">
    <source>
        <dbReference type="PROSITE" id="PS01124"/>
    </source>
</evidence>
<dbReference type="GO" id="GO:0043565">
    <property type="term" value="F:sequence-specific DNA binding"/>
    <property type="evidence" value="ECO:0007669"/>
    <property type="project" value="InterPro"/>
</dbReference>
<dbReference type="Pfam" id="PF12833">
    <property type="entry name" value="HTH_18"/>
    <property type="match status" value="1"/>
</dbReference>
<dbReference type="InterPro" id="IPR009057">
    <property type="entry name" value="Homeodomain-like_sf"/>
</dbReference>
<evidence type="ECO:0000256" key="1">
    <source>
        <dbReference type="ARBA" id="ARBA00023015"/>
    </source>
</evidence>
<dbReference type="Gene3D" id="1.10.10.60">
    <property type="entry name" value="Homeodomain-like"/>
    <property type="match status" value="2"/>
</dbReference>
<gene>
    <name evidence="5" type="primary">rhaR_57</name>
    <name evidence="5" type="ORF">SDC9_61657</name>
</gene>
<evidence type="ECO:0000256" key="3">
    <source>
        <dbReference type="ARBA" id="ARBA00023163"/>
    </source>
</evidence>
<dbReference type="SMART" id="SM00342">
    <property type="entry name" value="HTH_ARAC"/>
    <property type="match status" value="1"/>
</dbReference>
<dbReference type="PANTHER" id="PTHR43280">
    <property type="entry name" value="ARAC-FAMILY TRANSCRIPTIONAL REGULATOR"/>
    <property type="match status" value="1"/>
</dbReference>
<dbReference type="PROSITE" id="PS01124">
    <property type="entry name" value="HTH_ARAC_FAMILY_2"/>
    <property type="match status" value="1"/>
</dbReference>
<dbReference type="EMBL" id="VSSQ01002419">
    <property type="protein sequence ID" value="MPM15289.1"/>
    <property type="molecule type" value="Genomic_DNA"/>
</dbReference>
<dbReference type="PANTHER" id="PTHR43280:SF34">
    <property type="entry name" value="ARAC-FAMILY TRANSCRIPTIONAL REGULATOR"/>
    <property type="match status" value="1"/>
</dbReference>
<proteinExistence type="predicted"/>